<dbReference type="Pfam" id="PF08671">
    <property type="entry name" value="SinI"/>
    <property type="match status" value="1"/>
</dbReference>
<dbReference type="GO" id="GO:0003677">
    <property type="term" value="F:DNA binding"/>
    <property type="evidence" value="ECO:0007669"/>
    <property type="project" value="UniProtKB-KW"/>
</dbReference>
<organism evidence="2 3">
    <name type="scientific">Guptibacillus hwajinpoensis</name>
    <dbReference type="NCBI Taxonomy" id="208199"/>
    <lineage>
        <taxon>Bacteria</taxon>
        <taxon>Bacillati</taxon>
        <taxon>Bacillota</taxon>
        <taxon>Bacilli</taxon>
        <taxon>Bacillales</taxon>
        <taxon>Guptibacillaceae</taxon>
        <taxon>Guptibacillus</taxon>
    </lineage>
</organism>
<dbReference type="InterPro" id="IPR036281">
    <property type="entry name" value="SinR/SinI_dimer_dom_sf"/>
</dbReference>
<comment type="caution">
    <text evidence="2">The sequence shown here is derived from an EMBL/GenBank/DDBJ whole genome shotgun (WGS) entry which is preliminary data.</text>
</comment>
<reference evidence="2 3" key="1">
    <citation type="submission" date="2019-04" db="EMBL/GenBank/DDBJ databases">
        <title>Genome sequence of Bacillus hwajinpoensis strain Y2.</title>
        <authorList>
            <person name="Fair J.L."/>
            <person name="Maclea K.S."/>
        </authorList>
    </citation>
    <scope>NUCLEOTIDE SEQUENCE [LARGE SCALE GENOMIC DNA]</scope>
    <source>
        <strain evidence="2 3">Y2</strain>
    </source>
</reference>
<gene>
    <name evidence="2" type="primary">sinI</name>
    <name evidence="2" type="ORF">FBF83_01120</name>
</gene>
<dbReference type="OrthoDB" id="2473599at2"/>
<dbReference type="Proteomes" id="UP000310541">
    <property type="component" value="Unassembled WGS sequence"/>
</dbReference>
<evidence type="ECO:0000259" key="1">
    <source>
        <dbReference type="PROSITE" id="PS51500"/>
    </source>
</evidence>
<dbReference type="SUPFAM" id="SSF47406">
    <property type="entry name" value="SinR repressor dimerisation domain-like"/>
    <property type="match status" value="1"/>
</dbReference>
<name>A0A4U1MMR6_9BACL</name>
<dbReference type="GO" id="GO:0046983">
    <property type="term" value="F:protein dimerization activity"/>
    <property type="evidence" value="ECO:0007669"/>
    <property type="project" value="InterPro"/>
</dbReference>
<sequence>MSKKILDQEWVILMKAAKELGLQKDEVQAFLRQYNKPTTMRLHK</sequence>
<dbReference type="AlphaFoldDB" id="A0A4U1MMR6"/>
<evidence type="ECO:0000313" key="2">
    <source>
        <dbReference type="EMBL" id="TKD72593.1"/>
    </source>
</evidence>
<proteinExistence type="predicted"/>
<accession>A0A4U1MMR6</accession>
<evidence type="ECO:0000313" key="3">
    <source>
        <dbReference type="Proteomes" id="UP000310541"/>
    </source>
</evidence>
<feature type="domain" description="Sin" evidence="1">
    <location>
        <begin position="1"/>
        <end position="35"/>
    </location>
</feature>
<protein>
    <submittedName>
        <fullName evidence="2">DNA-binding anti-repressor SinI</fullName>
    </submittedName>
</protein>
<dbReference type="PROSITE" id="PS51500">
    <property type="entry name" value="SIN"/>
    <property type="match status" value="1"/>
</dbReference>
<dbReference type="InterPro" id="IPR010981">
    <property type="entry name" value="SinR/SinI_dimer_dom"/>
</dbReference>
<dbReference type="EMBL" id="SWFM01000001">
    <property type="protein sequence ID" value="TKD72593.1"/>
    <property type="molecule type" value="Genomic_DNA"/>
</dbReference>
<keyword evidence="2" id="KW-0238">DNA-binding</keyword>
<dbReference type="GO" id="GO:0006355">
    <property type="term" value="P:regulation of DNA-templated transcription"/>
    <property type="evidence" value="ECO:0007669"/>
    <property type="project" value="InterPro"/>
</dbReference>